<comment type="caution">
    <text evidence="2">The sequence shown here is derived from an EMBL/GenBank/DDBJ whole genome shotgun (WGS) entry which is preliminary data.</text>
</comment>
<protein>
    <submittedName>
        <fullName evidence="2">Uncharacterized protein</fullName>
    </submittedName>
</protein>
<evidence type="ECO:0000313" key="2">
    <source>
        <dbReference type="EMBL" id="KAK7606614.1"/>
    </source>
</evidence>
<feature type="region of interest" description="Disordered" evidence="1">
    <location>
        <begin position="182"/>
        <end position="207"/>
    </location>
</feature>
<name>A0ABR1MVM3_9PEZI</name>
<evidence type="ECO:0000256" key="1">
    <source>
        <dbReference type="SAM" id="MobiDB-lite"/>
    </source>
</evidence>
<dbReference type="EMBL" id="JBBPBF010000045">
    <property type="protein sequence ID" value="KAK7606614.1"/>
    <property type="molecule type" value="Genomic_DNA"/>
</dbReference>
<proteinExistence type="predicted"/>
<gene>
    <name evidence="2" type="ORF">JOL62DRAFT_560056</name>
</gene>
<feature type="region of interest" description="Disordered" evidence="1">
    <location>
        <begin position="113"/>
        <end position="149"/>
    </location>
</feature>
<organism evidence="2 3">
    <name type="scientific">Phyllosticta paracitricarpa</name>
    <dbReference type="NCBI Taxonomy" id="2016321"/>
    <lineage>
        <taxon>Eukaryota</taxon>
        <taxon>Fungi</taxon>
        <taxon>Dikarya</taxon>
        <taxon>Ascomycota</taxon>
        <taxon>Pezizomycotina</taxon>
        <taxon>Dothideomycetes</taxon>
        <taxon>Dothideomycetes incertae sedis</taxon>
        <taxon>Botryosphaeriales</taxon>
        <taxon>Phyllostictaceae</taxon>
        <taxon>Phyllosticta</taxon>
    </lineage>
</organism>
<dbReference type="Proteomes" id="UP001367316">
    <property type="component" value="Unassembled WGS sequence"/>
</dbReference>
<reference evidence="2 3" key="1">
    <citation type="submission" date="2024-04" db="EMBL/GenBank/DDBJ databases">
        <title>Phyllosticta paracitricarpa is synonymous to the EU quarantine fungus P. citricarpa based on phylogenomic analyses.</title>
        <authorList>
            <consortium name="Lawrence Berkeley National Laboratory"/>
            <person name="Van ingen-buijs V.A."/>
            <person name="Van westerhoven A.C."/>
            <person name="Haridas S."/>
            <person name="Skiadas P."/>
            <person name="Martin F."/>
            <person name="Groenewald J.Z."/>
            <person name="Crous P.W."/>
            <person name="Seidl M.F."/>
        </authorList>
    </citation>
    <scope>NUCLEOTIDE SEQUENCE [LARGE SCALE GENOMIC DNA]</scope>
    <source>
        <strain evidence="2 3">CBS 141358</strain>
    </source>
</reference>
<accession>A0ABR1MVM3</accession>
<sequence>MAAALVGRVTAQQDNADIERHRLPFSVWRTLSGIGSSKEHRKNGGWNIFCRQRTKVPLQPERHRVSQLPLRQQQMFLYIAGDLPFFAESSRFSNATSCHRALGDASSRLWKGPSAGTLSSSAHHASSQPAEAQKTVTGETDAAHAGPSNFFKHRCDSFKGSRQTLRGHPSPFIMPATRVAGEAGAPHVAPPKLLRTPPRLVAEQSSK</sequence>
<keyword evidence="3" id="KW-1185">Reference proteome</keyword>
<evidence type="ECO:0000313" key="3">
    <source>
        <dbReference type="Proteomes" id="UP001367316"/>
    </source>
</evidence>
<feature type="compositionally biased region" description="Polar residues" evidence="1">
    <location>
        <begin position="128"/>
        <end position="138"/>
    </location>
</feature>